<reference evidence="1 2" key="1">
    <citation type="submission" date="2019-02" db="EMBL/GenBank/DDBJ databases">
        <title>Deep-cultivation of Planctomycetes and their phenomic and genomic characterization uncovers novel biology.</title>
        <authorList>
            <person name="Wiegand S."/>
            <person name="Jogler M."/>
            <person name="Boedeker C."/>
            <person name="Pinto D."/>
            <person name="Vollmers J."/>
            <person name="Rivas-Marin E."/>
            <person name="Kohn T."/>
            <person name="Peeters S.H."/>
            <person name="Heuer A."/>
            <person name="Rast P."/>
            <person name="Oberbeckmann S."/>
            <person name="Bunk B."/>
            <person name="Jeske O."/>
            <person name="Meyerdierks A."/>
            <person name="Storesund J.E."/>
            <person name="Kallscheuer N."/>
            <person name="Luecker S."/>
            <person name="Lage O.M."/>
            <person name="Pohl T."/>
            <person name="Merkel B.J."/>
            <person name="Hornburger P."/>
            <person name="Mueller R.-W."/>
            <person name="Bruemmer F."/>
            <person name="Labrenz M."/>
            <person name="Spormann A.M."/>
            <person name="Op den Camp H."/>
            <person name="Overmann J."/>
            <person name="Amann R."/>
            <person name="Jetten M.S.M."/>
            <person name="Mascher T."/>
            <person name="Medema M.H."/>
            <person name="Devos D.P."/>
            <person name="Kaster A.-K."/>
            <person name="Ovreas L."/>
            <person name="Rohde M."/>
            <person name="Galperin M.Y."/>
            <person name="Jogler C."/>
        </authorList>
    </citation>
    <scope>NUCLEOTIDE SEQUENCE [LARGE SCALE GENOMIC DNA]</scope>
    <source>
        <strain evidence="1 2">Mal4</strain>
    </source>
</reference>
<dbReference type="EMBL" id="CP036275">
    <property type="protein sequence ID" value="QDU36923.1"/>
    <property type="molecule type" value="Genomic_DNA"/>
</dbReference>
<sequence length="431" mass="48610">MPMRHAVAARFVGLAVFAVILPGLLLPQSACGQQRTNSSRAGRTAAGPHIYKSTNFHVMTDLPREGAHELLERLETMHRLLVAYWGRRNPRPIEMYVVENLDHWPREVLRGMEQQGLESLRNGQGLTVTRVISQGNRFISKAVVYAVADRGMPQHEAVHAYCGHAFGASGPVWYAEGMAEVGQYWRENDKSVTASAYAIRYLRNSPARPLNEIVNSPLETTGDSWQNYTWRWALCHLLGYNENYTKRFKPLGLALLGGRRVNFWQVYGTQAQEIEFEYRLFLKDIEAGYRCDLCSWDWKTRFRNLAGSSSVSARIRANRGWQASRLRVRAGHTYRFTSTGSWMLSQDADELTADGDDQGRGRLTGILFEDYELSEPFELGADGTFTAPQDGNLYLRCDDAWGEIADNRGTISVNLILEKETAAAPPEPNSP</sequence>
<name>A0A517Z376_9PLAN</name>
<evidence type="ECO:0000313" key="2">
    <source>
        <dbReference type="Proteomes" id="UP000320496"/>
    </source>
</evidence>
<dbReference type="Gene3D" id="2.60.120.430">
    <property type="entry name" value="Galactose-binding lectin"/>
    <property type="match status" value="1"/>
</dbReference>
<accession>A0A517Z376</accession>
<dbReference type="KEGG" id="mri:Mal4_12240"/>
<evidence type="ECO:0000313" key="1">
    <source>
        <dbReference type="EMBL" id="QDU36923.1"/>
    </source>
</evidence>
<organism evidence="1 2">
    <name type="scientific">Maioricimonas rarisocia</name>
    <dbReference type="NCBI Taxonomy" id="2528026"/>
    <lineage>
        <taxon>Bacteria</taxon>
        <taxon>Pseudomonadati</taxon>
        <taxon>Planctomycetota</taxon>
        <taxon>Planctomycetia</taxon>
        <taxon>Planctomycetales</taxon>
        <taxon>Planctomycetaceae</taxon>
        <taxon>Maioricimonas</taxon>
    </lineage>
</organism>
<dbReference type="AlphaFoldDB" id="A0A517Z376"/>
<protein>
    <recommendedName>
        <fullName evidence="3">DUF1570 domain-containing protein</fullName>
    </recommendedName>
</protein>
<evidence type="ECO:0008006" key="3">
    <source>
        <dbReference type="Google" id="ProtNLM"/>
    </source>
</evidence>
<dbReference type="Proteomes" id="UP000320496">
    <property type="component" value="Chromosome"/>
</dbReference>
<keyword evidence="2" id="KW-1185">Reference proteome</keyword>
<proteinExistence type="predicted"/>
<gene>
    <name evidence="1" type="ORF">Mal4_12240</name>
</gene>
<dbReference type="OrthoDB" id="247580at2"/>
<dbReference type="RefSeq" id="WP_145367532.1">
    <property type="nucleotide sequence ID" value="NZ_CP036275.1"/>
</dbReference>